<comment type="subunit">
    <text evidence="3 8">Homodimer and heterodimers.</text>
</comment>
<evidence type="ECO:0000256" key="4">
    <source>
        <dbReference type="ARBA" id="ARBA00022475"/>
    </source>
</evidence>
<evidence type="ECO:0000256" key="9">
    <source>
        <dbReference type="SAM" id="MobiDB-lite"/>
    </source>
</evidence>
<feature type="transmembrane region" description="Helical" evidence="8">
    <location>
        <begin position="86"/>
        <end position="106"/>
    </location>
</feature>
<feature type="compositionally biased region" description="Polar residues" evidence="9">
    <location>
        <begin position="21"/>
        <end position="33"/>
    </location>
</feature>
<dbReference type="EMBL" id="JAAMPC010000010">
    <property type="protein sequence ID" value="KAG2285327.1"/>
    <property type="molecule type" value="Genomic_DNA"/>
</dbReference>
<evidence type="ECO:0000256" key="8">
    <source>
        <dbReference type="RuleBase" id="RU361233"/>
    </source>
</evidence>
<feature type="domain" description="Casparian strip membrane protein" evidence="10">
    <location>
        <begin position="44"/>
        <end position="176"/>
    </location>
</feature>
<evidence type="ECO:0000313" key="11">
    <source>
        <dbReference type="EMBL" id="KAG2285327.1"/>
    </source>
</evidence>
<comment type="caution">
    <text evidence="11">The sequence shown here is derived from an EMBL/GenBank/DDBJ whole genome shotgun (WGS) entry which is preliminary data.</text>
</comment>
<protein>
    <recommendedName>
        <fullName evidence="8">CASP-like protein</fullName>
    </recommendedName>
</protein>
<keyword evidence="6 8" id="KW-1133">Transmembrane helix</keyword>
<comment type="subcellular location">
    <subcellularLocation>
        <location evidence="1 8">Cell membrane</location>
        <topology evidence="1 8">Multi-pass membrane protein</topology>
    </subcellularLocation>
</comment>
<feature type="region of interest" description="Disordered" evidence="9">
    <location>
        <begin position="1"/>
        <end position="33"/>
    </location>
</feature>
<dbReference type="GO" id="GO:0005886">
    <property type="term" value="C:plasma membrane"/>
    <property type="evidence" value="ECO:0007669"/>
    <property type="project" value="UniProtKB-SubCell"/>
</dbReference>
<evidence type="ECO:0000313" key="12">
    <source>
        <dbReference type="Proteomes" id="UP000886595"/>
    </source>
</evidence>
<accession>A0A8X7RCU2</accession>
<reference evidence="11 12" key="1">
    <citation type="submission" date="2020-02" db="EMBL/GenBank/DDBJ databases">
        <authorList>
            <person name="Ma Q."/>
            <person name="Huang Y."/>
            <person name="Song X."/>
            <person name="Pei D."/>
        </authorList>
    </citation>
    <scope>NUCLEOTIDE SEQUENCE [LARGE SCALE GENOMIC DNA]</scope>
    <source>
        <strain evidence="11">Sxm20200214</strain>
        <tissue evidence="11">Leaf</tissue>
    </source>
</reference>
<dbReference type="AlphaFoldDB" id="A0A8X7RCU2"/>
<keyword evidence="5 8" id="KW-0812">Transmembrane</keyword>
<dbReference type="OrthoDB" id="1924823at2759"/>
<feature type="transmembrane region" description="Helical" evidence="8">
    <location>
        <begin position="130"/>
        <end position="148"/>
    </location>
</feature>
<dbReference type="InterPro" id="IPR006702">
    <property type="entry name" value="CASP_dom"/>
</dbReference>
<feature type="transmembrane region" description="Helical" evidence="8">
    <location>
        <begin position="168"/>
        <end position="187"/>
    </location>
</feature>
<feature type="transmembrane region" description="Helical" evidence="8">
    <location>
        <begin position="48"/>
        <end position="66"/>
    </location>
</feature>
<keyword evidence="12" id="KW-1185">Reference proteome</keyword>
<keyword evidence="4 8" id="KW-1003">Cell membrane</keyword>
<evidence type="ECO:0000256" key="3">
    <source>
        <dbReference type="ARBA" id="ARBA00011489"/>
    </source>
</evidence>
<evidence type="ECO:0000256" key="7">
    <source>
        <dbReference type="ARBA" id="ARBA00023136"/>
    </source>
</evidence>
<dbReference type="PANTHER" id="PTHR33573">
    <property type="entry name" value="CASP-LIKE PROTEIN 4A4"/>
    <property type="match status" value="1"/>
</dbReference>
<evidence type="ECO:0000256" key="2">
    <source>
        <dbReference type="ARBA" id="ARBA00007651"/>
    </source>
</evidence>
<dbReference type="Proteomes" id="UP000886595">
    <property type="component" value="Unassembled WGS sequence"/>
</dbReference>
<proteinExistence type="inferred from homology"/>
<comment type="similarity">
    <text evidence="2 8">Belongs to the Casparian strip membrane proteins (CASP) family.</text>
</comment>
<name>A0A8X7RCU2_BRACI</name>
<evidence type="ECO:0000256" key="5">
    <source>
        <dbReference type="ARBA" id="ARBA00022692"/>
    </source>
</evidence>
<organism evidence="11 12">
    <name type="scientific">Brassica carinata</name>
    <name type="common">Ethiopian mustard</name>
    <name type="synonym">Abyssinian cabbage</name>
    <dbReference type="NCBI Taxonomy" id="52824"/>
    <lineage>
        <taxon>Eukaryota</taxon>
        <taxon>Viridiplantae</taxon>
        <taxon>Streptophyta</taxon>
        <taxon>Embryophyta</taxon>
        <taxon>Tracheophyta</taxon>
        <taxon>Spermatophyta</taxon>
        <taxon>Magnoliopsida</taxon>
        <taxon>eudicotyledons</taxon>
        <taxon>Gunneridae</taxon>
        <taxon>Pentapetalae</taxon>
        <taxon>rosids</taxon>
        <taxon>malvids</taxon>
        <taxon>Brassicales</taxon>
        <taxon>Brassicaceae</taxon>
        <taxon>Brassiceae</taxon>
        <taxon>Brassica</taxon>
    </lineage>
</organism>
<evidence type="ECO:0000256" key="1">
    <source>
        <dbReference type="ARBA" id="ARBA00004651"/>
    </source>
</evidence>
<dbReference type="PANTHER" id="PTHR33573:SF57">
    <property type="entry name" value="CASP-LIKE PROTEIN 4B1"/>
    <property type="match status" value="1"/>
</dbReference>
<evidence type="ECO:0000259" key="10">
    <source>
        <dbReference type="Pfam" id="PF04535"/>
    </source>
</evidence>
<sequence length="195" mass="21725">MTNPDKQNPVEASDVEAAAKTETTQGSGTSSFSAITQRWKREDLVKKASPITRGLCLLFSLLAFIIMVSNKHGYGRNFDDYEEYKYVLAIAIISTVYTAWQTFVYLSKRVLRSPDFNVGRFLRRSGNRERLFIVAYLLISAASSAIPLTNRFREGQDNIFTDSAASAISMAVFAFVSLALSALFSGYKLSTHSFI</sequence>
<dbReference type="Pfam" id="PF04535">
    <property type="entry name" value="CASP_dom"/>
    <property type="match status" value="1"/>
</dbReference>
<keyword evidence="7 8" id="KW-0472">Membrane</keyword>
<gene>
    <name evidence="11" type="ORF">Bca52824_044931</name>
</gene>
<evidence type="ECO:0000256" key="6">
    <source>
        <dbReference type="ARBA" id="ARBA00022989"/>
    </source>
</evidence>